<feature type="region of interest" description="Disordered" evidence="11">
    <location>
        <begin position="1"/>
        <end position="57"/>
    </location>
</feature>
<feature type="transmembrane region" description="Helical" evidence="10">
    <location>
        <begin position="211"/>
        <end position="237"/>
    </location>
</feature>
<evidence type="ECO:0000256" key="2">
    <source>
        <dbReference type="ARBA" id="ARBA00022679"/>
    </source>
</evidence>
<dbReference type="EMBL" id="RWJN01000604">
    <property type="protein sequence ID" value="TCD60399.1"/>
    <property type="molecule type" value="Genomic_DNA"/>
</dbReference>
<dbReference type="PANTHER" id="PTHR12246">
    <property type="entry name" value="PALMITOYLTRANSFERASE ZDHHC16"/>
    <property type="match status" value="1"/>
</dbReference>
<evidence type="ECO:0000256" key="10">
    <source>
        <dbReference type="RuleBase" id="RU079119"/>
    </source>
</evidence>
<protein>
    <recommendedName>
        <fullName evidence="10">Palmitoyltransferase</fullName>
        <ecNumber evidence="10">2.3.1.225</ecNumber>
    </recommendedName>
</protein>
<gene>
    <name evidence="13" type="primary">PFA3</name>
    <name evidence="13" type="ORF">EIP91_010237</name>
</gene>
<dbReference type="AlphaFoldDB" id="A0A4R0R8T4"/>
<keyword evidence="5 10" id="KW-0472">Membrane</keyword>
<keyword evidence="4 10" id="KW-1133">Transmembrane helix</keyword>
<dbReference type="GO" id="GO:0016020">
    <property type="term" value="C:membrane"/>
    <property type="evidence" value="ECO:0007669"/>
    <property type="project" value="UniProtKB-SubCell"/>
</dbReference>
<evidence type="ECO:0000256" key="11">
    <source>
        <dbReference type="SAM" id="MobiDB-lite"/>
    </source>
</evidence>
<accession>A0A4R0R8T4</accession>
<evidence type="ECO:0000256" key="6">
    <source>
        <dbReference type="ARBA" id="ARBA00023139"/>
    </source>
</evidence>
<evidence type="ECO:0000256" key="7">
    <source>
        <dbReference type="ARBA" id="ARBA00023288"/>
    </source>
</evidence>
<feature type="transmembrane region" description="Helical" evidence="10">
    <location>
        <begin position="101"/>
        <end position="125"/>
    </location>
</feature>
<keyword evidence="7" id="KW-0449">Lipoprotein</keyword>
<keyword evidence="8 10" id="KW-0012">Acyltransferase</keyword>
<dbReference type="EC" id="2.3.1.225" evidence="10"/>
<comment type="similarity">
    <text evidence="10">Belongs to the DHHC palmitoyltransferase family.</text>
</comment>
<evidence type="ECO:0000256" key="4">
    <source>
        <dbReference type="ARBA" id="ARBA00022989"/>
    </source>
</evidence>
<dbReference type="Proteomes" id="UP000292702">
    <property type="component" value="Unassembled WGS sequence"/>
</dbReference>
<comment type="caution">
    <text evidence="13">The sequence shown here is derived from an EMBL/GenBank/DDBJ whole genome shotgun (WGS) entry which is preliminary data.</text>
</comment>
<sequence>ASVSSNRSDNGVQQAPKGYSHPDPSMSRERPLISLGDLPLPPPPSYAAAHDDEEEERDAPPKRWFHYMPLLVVVVLLLAPHPSVLIVLVNYHLRLLQSTGWFAVHIAVIYTLYFLAFSSLIAILARDPGPVSADKEHDSGVEDNGLDLTEALLAAHDDDMDSPGKWCRKCWAPKPPRTHHCSTCGRCILKMDHHCAWLGNICLGHRTYTSFLHFLTCIVAIAAYIAGVNIRALYFAFANPLTIDETTPVHSIMLSFAGIVIVMVIGPFLLYHCYLVTTNQTTLESLSPFLLLRQIPPLPDHPGDRRKLSNPPLEHELSYKQRRLVREAHGHIRQYDVGWRDNWRQIIGWDRPWDLANRILVGGGGKGDGRSFPRNPRADEMLTRLASDLIDVDRDR</sequence>
<evidence type="ECO:0000256" key="5">
    <source>
        <dbReference type="ARBA" id="ARBA00023136"/>
    </source>
</evidence>
<comment type="domain">
    <text evidence="10">The DHHC domain is required for palmitoyltransferase activity.</text>
</comment>
<dbReference type="InterPro" id="IPR001594">
    <property type="entry name" value="Palmitoyltrfase_DHHC"/>
</dbReference>
<dbReference type="Pfam" id="PF01529">
    <property type="entry name" value="DHHC"/>
    <property type="match status" value="1"/>
</dbReference>
<evidence type="ECO:0000256" key="3">
    <source>
        <dbReference type="ARBA" id="ARBA00022692"/>
    </source>
</evidence>
<keyword evidence="3 10" id="KW-0812">Transmembrane</keyword>
<organism evidence="13 14">
    <name type="scientific">Steccherinum ochraceum</name>
    <dbReference type="NCBI Taxonomy" id="92696"/>
    <lineage>
        <taxon>Eukaryota</taxon>
        <taxon>Fungi</taxon>
        <taxon>Dikarya</taxon>
        <taxon>Basidiomycota</taxon>
        <taxon>Agaricomycotina</taxon>
        <taxon>Agaricomycetes</taxon>
        <taxon>Polyporales</taxon>
        <taxon>Steccherinaceae</taxon>
        <taxon>Steccherinum</taxon>
    </lineage>
</organism>
<evidence type="ECO:0000313" key="14">
    <source>
        <dbReference type="Proteomes" id="UP000292702"/>
    </source>
</evidence>
<evidence type="ECO:0000256" key="8">
    <source>
        <dbReference type="ARBA" id="ARBA00023315"/>
    </source>
</evidence>
<keyword evidence="2 10" id="KW-0808">Transferase</keyword>
<keyword evidence="6" id="KW-0564">Palmitate</keyword>
<feature type="transmembrane region" description="Helical" evidence="10">
    <location>
        <begin position="249"/>
        <end position="271"/>
    </location>
</feature>
<evidence type="ECO:0000259" key="12">
    <source>
        <dbReference type="Pfam" id="PF01529"/>
    </source>
</evidence>
<evidence type="ECO:0000313" key="13">
    <source>
        <dbReference type="EMBL" id="TCD60399.1"/>
    </source>
</evidence>
<evidence type="ECO:0000256" key="9">
    <source>
        <dbReference type="ARBA" id="ARBA00048048"/>
    </source>
</evidence>
<reference evidence="13 14" key="1">
    <citation type="submission" date="2018-11" db="EMBL/GenBank/DDBJ databases">
        <title>Genome assembly of Steccherinum ochraceum LE-BIN_3174, the white-rot fungus of the Steccherinaceae family (The Residual Polyporoid clade, Polyporales, Basidiomycota).</title>
        <authorList>
            <person name="Fedorova T.V."/>
            <person name="Glazunova O.A."/>
            <person name="Landesman E.O."/>
            <person name="Moiseenko K.V."/>
            <person name="Psurtseva N.V."/>
            <person name="Savinova O.S."/>
            <person name="Shakhova N.V."/>
            <person name="Tyazhelova T.V."/>
            <person name="Vasina D.V."/>
        </authorList>
    </citation>
    <scope>NUCLEOTIDE SEQUENCE [LARGE SCALE GENOMIC DNA]</scope>
    <source>
        <strain evidence="13 14">LE-BIN_3174</strain>
    </source>
</reference>
<comment type="catalytic activity">
    <reaction evidence="9 10">
        <text>L-cysteinyl-[protein] + hexadecanoyl-CoA = S-hexadecanoyl-L-cysteinyl-[protein] + CoA</text>
        <dbReference type="Rhea" id="RHEA:36683"/>
        <dbReference type="Rhea" id="RHEA-COMP:10131"/>
        <dbReference type="Rhea" id="RHEA-COMP:11032"/>
        <dbReference type="ChEBI" id="CHEBI:29950"/>
        <dbReference type="ChEBI" id="CHEBI:57287"/>
        <dbReference type="ChEBI" id="CHEBI:57379"/>
        <dbReference type="ChEBI" id="CHEBI:74151"/>
        <dbReference type="EC" id="2.3.1.225"/>
    </reaction>
</comment>
<feature type="non-terminal residue" evidence="13">
    <location>
        <position position="1"/>
    </location>
</feature>
<name>A0A4R0R8T4_9APHY</name>
<keyword evidence="14" id="KW-1185">Reference proteome</keyword>
<dbReference type="GO" id="GO:0019706">
    <property type="term" value="F:protein-cysteine S-palmitoyltransferase activity"/>
    <property type="evidence" value="ECO:0007669"/>
    <property type="project" value="UniProtKB-EC"/>
</dbReference>
<dbReference type="InterPro" id="IPR039859">
    <property type="entry name" value="PFA4/ZDH16/20/ERF2-like"/>
</dbReference>
<feature type="transmembrane region" description="Helical" evidence="10">
    <location>
        <begin position="67"/>
        <end position="89"/>
    </location>
</feature>
<evidence type="ECO:0000256" key="1">
    <source>
        <dbReference type="ARBA" id="ARBA00004141"/>
    </source>
</evidence>
<comment type="subcellular location">
    <subcellularLocation>
        <location evidence="1">Membrane</location>
        <topology evidence="1">Multi-pass membrane protein</topology>
    </subcellularLocation>
</comment>
<dbReference type="OrthoDB" id="9909019at2759"/>
<feature type="compositionally biased region" description="Polar residues" evidence="11">
    <location>
        <begin position="1"/>
        <end position="13"/>
    </location>
</feature>
<dbReference type="PROSITE" id="PS50216">
    <property type="entry name" value="DHHC"/>
    <property type="match status" value="1"/>
</dbReference>
<feature type="domain" description="Palmitoyltransferase DHHC" evidence="12">
    <location>
        <begin position="164"/>
        <end position="286"/>
    </location>
</feature>
<dbReference type="STRING" id="92696.A0A4R0R8T4"/>
<proteinExistence type="inferred from homology"/>